<feature type="binding site" evidence="14">
    <location>
        <begin position="27"/>
        <end position="34"/>
    </location>
    <ligand>
        <name>GTP</name>
        <dbReference type="ChEBI" id="CHEBI:37565"/>
        <label>1</label>
    </ligand>
</feature>
<dbReference type="Gene3D" id="3.40.50.300">
    <property type="entry name" value="P-loop containing nucleotide triphosphate hydrolases"/>
    <property type="match status" value="1"/>
</dbReference>
<evidence type="ECO:0000256" key="10">
    <source>
        <dbReference type="ARBA" id="ARBA00023134"/>
    </source>
</evidence>
<evidence type="ECO:0000256" key="3">
    <source>
        <dbReference type="ARBA" id="ARBA00022475"/>
    </source>
</evidence>
<feature type="transmembrane region" description="Helical" evidence="16">
    <location>
        <begin position="475"/>
        <end position="497"/>
    </location>
</feature>
<evidence type="ECO:0000313" key="19">
    <source>
        <dbReference type="Proteomes" id="UP000182517"/>
    </source>
</evidence>
<evidence type="ECO:0000259" key="17">
    <source>
        <dbReference type="PROSITE" id="PS51711"/>
    </source>
</evidence>
<dbReference type="EMBL" id="CP015519">
    <property type="protein sequence ID" value="APG27137.1"/>
    <property type="molecule type" value="Genomic_DNA"/>
</dbReference>
<sequence>MEQRSGCGCQGSQPCEETGLKNIVMVGNPNVGKSALFNRLTNSYVVVSNYPGTTVEVSRGKCRIGNEEFIVNDTPGMYSLLPITEEERVSRDILRAGKADVVLHVVDAKNLKRMLSLTLQLVEADLPVVLVLNMIDEAERLGIQIDTALLEKRLGIPVVAISALSGHGVDTLKEEIVSYRHPKETPEIYYGDVIDGALNALAPILPSGHGLSQRALALLLIQGDAAIAEEERNLEGNSTDFLDATLAEMEENLEEPASYAVPMMLHQSAVSICKKAFAPPAHKGKSFANRLSGWTMRPLTGVPILLLVLYFGLYKFVGEFGAGTIVDFLEADIFEVYVNPWINGLLSAYVPWQPLRELIGMDYGIVTLGIRYAIAIILPIVGTFFIAFSIIEDTGYLPRLALLVDRIFKKIGLNGRAVIPMTLGFGCDTMATMVTRTLETKRERIIATLLLALAIPCSAQLGVILGMVAEKPAAMAVWGGFILLIFLFIGFLTARLMPGDRPNFYMEVPPLRMPRPGAVFMKTYTRMQWYFVEILPLFILASVLIWLGKITATFDVVVSWLSHVMSWIGLPKEAAVAFLFGFFRRDYGAAGLFDLQQAGALTGNQLAVAVITLTLFVPCVAQFLIMKKERGLKMASAIALFIFPFAFLVGGMVNVLLNLTGIQL</sequence>
<dbReference type="PANTHER" id="PTHR43185">
    <property type="entry name" value="FERROUS IRON TRANSPORT PROTEIN B"/>
    <property type="match status" value="1"/>
</dbReference>
<comment type="similarity">
    <text evidence="16">Belongs to the TRAFAC class TrmE-Era-EngA-EngB-Septin-like GTPase superfamily. FeoB GTPase (TC 9.A.8) family.</text>
</comment>
<dbReference type="GO" id="GO:0005525">
    <property type="term" value="F:GTP binding"/>
    <property type="evidence" value="ECO:0007669"/>
    <property type="project" value="UniProtKB-KW"/>
</dbReference>
<proteinExistence type="inferred from homology"/>
<keyword evidence="4 16" id="KW-0410">Iron transport</keyword>
<feature type="transmembrane region" description="Helical" evidence="16">
    <location>
        <begin position="372"/>
        <end position="391"/>
    </location>
</feature>
<keyword evidence="8 16" id="KW-0408">Iron</keyword>
<dbReference type="InterPro" id="IPR011640">
    <property type="entry name" value="Fe2_transport_prot_B_C"/>
</dbReference>
<dbReference type="NCBIfam" id="TIGR00231">
    <property type="entry name" value="small_GTP"/>
    <property type="match status" value="1"/>
</dbReference>
<evidence type="ECO:0000256" key="4">
    <source>
        <dbReference type="ARBA" id="ARBA00022496"/>
    </source>
</evidence>
<feature type="binding site" evidence="14">
    <location>
        <begin position="133"/>
        <end position="136"/>
    </location>
    <ligand>
        <name>GTP</name>
        <dbReference type="ChEBI" id="CHEBI:37565"/>
        <label>1</label>
    </ligand>
</feature>
<evidence type="ECO:0000256" key="14">
    <source>
        <dbReference type="PIRSR" id="PIRSR603373-1"/>
    </source>
</evidence>
<dbReference type="InterPro" id="IPR027417">
    <property type="entry name" value="P-loop_NTPase"/>
</dbReference>
<gene>
    <name evidence="18" type="ORF">A7E78_04375</name>
</gene>
<keyword evidence="6 14" id="KW-0547">Nucleotide-binding</keyword>
<dbReference type="RefSeq" id="WP_072283099.1">
    <property type="nucleotide sequence ID" value="NZ_CP015519.1"/>
</dbReference>
<keyword evidence="15" id="KW-0460">Magnesium</keyword>
<evidence type="ECO:0000256" key="9">
    <source>
        <dbReference type="ARBA" id="ARBA00023065"/>
    </source>
</evidence>
<feature type="domain" description="FeoB-type G" evidence="17">
    <location>
        <begin position="20"/>
        <end position="182"/>
    </location>
</feature>
<dbReference type="InterPro" id="IPR030389">
    <property type="entry name" value="G_FEOB_dom"/>
</dbReference>
<comment type="caution">
    <text evidence="16">Lacks conserved residue(s) required for the propagation of feature annotation.</text>
</comment>
<evidence type="ECO:0000313" key="18">
    <source>
        <dbReference type="EMBL" id="APG27137.1"/>
    </source>
</evidence>
<evidence type="ECO:0000256" key="1">
    <source>
        <dbReference type="ARBA" id="ARBA00004651"/>
    </source>
</evidence>
<dbReference type="InterPro" id="IPR005225">
    <property type="entry name" value="Small_GTP-bd"/>
</dbReference>
<comment type="subcellular location">
    <subcellularLocation>
        <location evidence="16">Cell inner membrane</location>
        <topology evidence="16">Multi-pass membrane protein</topology>
    </subcellularLocation>
    <subcellularLocation>
        <location evidence="1">Cell membrane</location>
        <topology evidence="1">Multi-pass membrane protein</topology>
    </subcellularLocation>
</comment>
<dbReference type="InterPro" id="IPR041069">
    <property type="entry name" value="FeoB_Cyto"/>
</dbReference>
<feature type="binding site" evidence="14">
    <location>
        <begin position="52"/>
        <end position="56"/>
    </location>
    <ligand>
        <name>GTP</name>
        <dbReference type="ChEBI" id="CHEBI:37565"/>
        <label>1</label>
    </ligand>
</feature>
<keyword evidence="15" id="KW-0479">Metal-binding</keyword>
<comment type="function">
    <text evidence="16">Probable transporter of a GTP-driven Fe(2+) uptake system.</text>
</comment>
<reference evidence="18 19" key="1">
    <citation type="journal article" date="2017" name="Genome Announc.">
        <title>Complete Genome Sequences of Two Acetylene-Fermenting Pelobacter acetylenicus Strains.</title>
        <authorList>
            <person name="Sutton J.M."/>
            <person name="Baesman S.M."/>
            <person name="Fierst J.L."/>
            <person name="Poret-Peterson A.T."/>
            <person name="Oremland R.S."/>
            <person name="Dunlap D.S."/>
            <person name="Akob D.M."/>
        </authorList>
    </citation>
    <scope>NUCLEOTIDE SEQUENCE [LARGE SCALE GENOMIC DNA]</scope>
    <source>
        <strain evidence="18 19">SFB93</strain>
    </source>
</reference>
<dbReference type="InterPro" id="IPR006073">
    <property type="entry name" value="GTP-bd"/>
</dbReference>
<evidence type="ECO:0000256" key="7">
    <source>
        <dbReference type="ARBA" id="ARBA00022989"/>
    </source>
</evidence>
<dbReference type="STRING" id="1842532.A7E78_04375"/>
<feature type="binding site" evidence="14">
    <location>
        <begin position="73"/>
        <end position="76"/>
    </location>
    <ligand>
        <name>GTP</name>
        <dbReference type="ChEBI" id="CHEBI:37565"/>
        <label>1</label>
    </ligand>
</feature>
<dbReference type="PRINTS" id="PR00326">
    <property type="entry name" value="GTP1OBG"/>
</dbReference>
<feature type="binding site" evidence="15">
    <location>
        <position position="41"/>
    </location>
    <ligand>
        <name>Mg(2+)</name>
        <dbReference type="ChEBI" id="CHEBI:18420"/>
        <label>2</label>
    </ligand>
</feature>
<keyword evidence="9" id="KW-0406">Ion transport</keyword>
<protein>
    <recommendedName>
        <fullName evidence="12 13">Ferrous iron transport protein B</fullName>
    </recommendedName>
</protein>
<keyword evidence="5 16" id="KW-0812">Transmembrane</keyword>
<dbReference type="Pfam" id="PF07670">
    <property type="entry name" value="Gate"/>
    <property type="match status" value="2"/>
</dbReference>
<keyword evidence="19" id="KW-1185">Reference proteome</keyword>
<organism evidence="18 19">
    <name type="scientific">Syntrophotalea acetylenivorans</name>
    <dbReference type="NCBI Taxonomy" id="1842532"/>
    <lineage>
        <taxon>Bacteria</taxon>
        <taxon>Pseudomonadati</taxon>
        <taxon>Thermodesulfobacteriota</taxon>
        <taxon>Desulfuromonadia</taxon>
        <taxon>Desulfuromonadales</taxon>
        <taxon>Syntrophotaleaceae</taxon>
        <taxon>Syntrophotalea</taxon>
    </lineage>
</organism>
<dbReference type="InterPro" id="IPR011642">
    <property type="entry name" value="Gate_dom"/>
</dbReference>
<keyword evidence="10 14" id="KW-0342">GTP-binding</keyword>
<dbReference type="Pfam" id="PF02421">
    <property type="entry name" value="FeoB_N"/>
    <property type="match status" value="1"/>
</dbReference>
<dbReference type="NCBIfam" id="TIGR00437">
    <property type="entry name" value="feoB"/>
    <property type="match status" value="1"/>
</dbReference>
<feature type="binding site" evidence="15">
    <location>
        <position position="38"/>
    </location>
    <ligand>
        <name>Mg(2+)</name>
        <dbReference type="ChEBI" id="CHEBI:18420"/>
        <label>2</label>
    </ligand>
</feature>
<dbReference type="GO" id="GO:0005886">
    <property type="term" value="C:plasma membrane"/>
    <property type="evidence" value="ECO:0007669"/>
    <property type="project" value="UniProtKB-SubCell"/>
</dbReference>
<feature type="transmembrane region" description="Helical" evidence="16">
    <location>
        <begin position="529"/>
        <end position="548"/>
    </location>
</feature>
<dbReference type="Proteomes" id="UP000182517">
    <property type="component" value="Chromosome"/>
</dbReference>
<evidence type="ECO:0000256" key="8">
    <source>
        <dbReference type="ARBA" id="ARBA00023004"/>
    </source>
</evidence>
<keyword evidence="3" id="KW-1003">Cell membrane</keyword>
<evidence type="ECO:0000256" key="15">
    <source>
        <dbReference type="PIRSR" id="PIRSR603373-2"/>
    </source>
</evidence>
<dbReference type="InterPro" id="IPR050860">
    <property type="entry name" value="FeoB_GTPase"/>
</dbReference>
<dbReference type="SUPFAM" id="SSF52540">
    <property type="entry name" value="P-loop containing nucleoside triphosphate hydrolases"/>
    <property type="match status" value="1"/>
</dbReference>
<name>A0A1L3GMH0_9BACT</name>
<dbReference type="GO" id="GO:0015093">
    <property type="term" value="F:ferrous iron transmembrane transporter activity"/>
    <property type="evidence" value="ECO:0007669"/>
    <property type="project" value="UniProtKB-UniRule"/>
</dbReference>
<evidence type="ECO:0000256" key="5">
    <source>
        <dbReference type="ARBA" id="ARBA00022692"/>
    </source>
</evidence>
<feature type="transmembrane region" description="Helical" evidence="16">
    <location>
        <begin position="446"/>
        <end position="469"/>
    </location>
</feature>
<dbReference type="InterPro" id="IPR003373">
    <property type="entry name" value="Fe2_transport_prot-B"/>
</dbReference>
<evidence type="ECO:0000256" key="12">
    <source>
        <dbReference type="ARBA" id="ARBA00031200"/>
    </source>
</evidence>
<dbReference type="CDD" id="cd01879">
    <property type="entry name" value="FeoB"/>
    <property type="match status" value="1"/>
</dbReference>
<dbReference type="Pfam" id="PF17910">
    <property type="entry name" value="FeoB_Cyto"/>
    <property type="match status" value="1"/>
</dbReference>
<evidence type="ECO:0000256" key="16">
    <source>
        <dbReference type="RuleBase" id="RU362098"/>
    </source>
</evidence>
<dbReference type="PANTHER" id="PTHR43185:SF1">
    <property type="entry name" value="FE(2+) TRANSPORTER FEOB"/>
    <property type="match status" value="1"/>
</dbReference>
<dbReference type="Pfam" id="PF07664">
    <property type="entry name" value="FeoB_C"/>
    <property type="match status" value="1"/>
</dbReference>
<keyword evidence="11 16" id="KW-0472">Membrane</keyword>
<keyword evidence="2 16" id="KW-0813">Transport</keyword>
<feature type="transmembrane region" description="Helical" evidence="16">
    <location>
        <begin position="637"/>
        <end position="657"/>
    </location>
</feature>
<dbReference type="GO" id="GO:0046872">
    <property type="term" value="F:metal ion binding"/>
    <property type="evidence" value="ECO:0007669"/>
    <property type="project" value="UniProtKB-KW"/>
</dbReference>
<accession>A0A1L3GMH0</accession>
<dbReference type="PROSITE" id="PS51711">
    <property type="entry name" value="G_FEOB"/>
    <property type="match status" value="1"/>
</dbReference>
<feature type="transmembrane region" description="Helical" evidence="16">
    <location>
        <begin position="606"/>
        <end position="625"/>
    </location>
</feature>
<evidence type="ECO:0000256" key="13">
    <source>
        <dbReference type="NCBIfam" id="TIGR00437"/>
    </source>
</evidence>
<dbReference type="KEGG" id="pef:A7E78_04375"/>
<evidence type="ECO:0000256" key="6">
    <source>
        <dbReference type="ARBA" id="ARBA00022741"/>
    </source>
</evidence>
<evidence type="ECO:0000256" key="2">
    <source>
        <dbReference type="ARBA" id="ARBA00022448"/>
    </source>
</evidence>
<keyword evidence="7 16" id="KW-1133">Transmembrane helix</keyword>
<dbReference type="AlphaFoldDB" id="A0A1L3GMH0"/>
<dbReference type="OrthoDB" id="9809127at2"/>
<evidence type="ECO:0000256" key="11">
    <source>
        <dbReference type="ARBA" id="ARBA00023136"/>
    </source>
</evidence>